<feature type="compositionally biased region" description="Basic residues" evidence="11">
    <location>
        <begin position="352"/>
        <end position="362"/>
    </location>
</feature>
<comment type="similarity">
    <text evidence="10">Belongs to the CDP-alcohol phosphatidyltransferase class-I family.</text>
</comment>
<dbReference type="GO" id="GO:0032049">
    <property type="term" value="P:cardiolipin biosynthetic process"/>
    <property type="evidence" value="ECO:0007669"/>
    <property type="project" value="TreeGrafter"/>
</dbReference>
<evidence type="ECO:0000256" key="11">
    <source>
        <dbReference type="SAM" id="MobiDB-lite"/>
    </source>
</evidence>
<gene>
    <name evidence="12" type="ORF">g.1554</name>
</gene>
<protein>
    <submittedName>
        <fullName evidence="12">Uncharacterized protein</fullName>
    </submittedName>
</protein>
<dbReference type="GO" id="GO:0043337">
    <property type="term" value="F:cardiolipin synthase (CMP-forming)"/>
    <property type="evidence" value="ECO:0007669"/>
    <property type="project" value="TreeGrafter"/>
</dbReference>
<evidence type="ECO:0000256" key="8">
    <source>
        <dbReference type="ARBA" id="ARBA00023209"/>
    </source>
</evidence>
<evidence type="ECO:0000256" key="1">
    <source>
        <dbReference type="ARBA" id="ARBA00004141"/>
    </source>
</evidence>
<evidence type="ECO:0000256" key="9">
    <source>
        <dbReference type="ARBA" id="ARBA00023264"/>
    </source>
</evidence>
<evidence type="ECO:0000256" key="5">
    <source>
        <dbReference type="ARBA" id="ARBA00022989"/>
    </source>
</evidence>
<evidence type="ECO:0000256" key="3">
    <source>
        <dbReference type="ARBA" id="ARBA00022679"/>
    </source>
</evidence>
<dbReference type="Pfam" id="PF01066">
    <property type="entry name" value="CDP-OH_P_transf"/>
    <property type="match status" value="1"/>
</dbReference>
<keyword evidence="9" id="KW-1208">Phospholipid metabolism</keyword>
<dbReference type="InterPro" id="IPR050324">
    <property type="entry name" value="CDP-alcohol_PTase-I"/>
</dbReference>
<dbReference type="PANTHER" id="PTHR14269:SF60">
    <property type="entry name" value="CARDIOLIPIN SYNTHASE (CMP-FORMING)"/>
    <property type="match status" value="1"/>
</dbReference>
<accession>A0A1D2AA17</accession>
<keyword evidence="7" id="KW-0472">Membrane</keyword>
<comment type="subcellular location">
    <subcellularLocation>
        <location evidence="1">Membrane</location>
        <topology evidence="1">Multi-pass membrane protein</topology>
    </subcellularLocation>
</comment>
<evidence type="ECO:0000256" key="10">
    <source>
        <dbReference type="RuleBase" id="RU003750"/>
    </source>
</evidence>
<keyword evidence="5" id="KW-1133">Transmembrane helix</keyword>
<dbReference type="GO" id="GO:0016020">
    <property type="term" value="C:membrane"/>
    <property type="evidence" value="ECO:0007669"/>
    <property type="project" value="UniProtKB-SubCell"/>
</dbReference>
<evidence type="ECO:0000256" key="6">
    <source>
        <dbReference type="ARBA" id="ARBA00023098"/>
    </source>
</evidence>
<sequence>MAMSAYIMKRQANALSWARLVQPAAVEAASCAWHPACLGPDSTSEQRQPPGVPGPWTVDSGSFLRRAYSKGRPHAQHGRAQERRQKGGTPHGAVSVHIRDFDRPTPVAPSKPVQAAEPAKPSLVQALKAAGWSRQEVLNVPNALSMARMISGPAIGWWIVQGQWDLAAPALAVSAASDWLDGLAARKLDQQSVLGSYLDPIADKVLIGSVTIALTKAGSLPVALAFVIVGRDVGLVAGGALMRARQLGWRWPGAAEFFRLGGGTAAAPVSPLLISKINTVLQLGLVGGCALQGLLGWPSGEALLSLGMLTAGTTIWSAAAYARAFLAAGGKQAPVGGSAIAGGSLPALPRPSRGKRGARVKQ</sequence>
<dbReference type="AlphaFoldDB" id="A0A1D2AA17"/>
<dbReference type="PANTHER" id="PTHR14269">
    <property type="entry name" value="CDP-DIACYLGLYCEROL--GLYCEROL-3-PHOSPHATE 3-PHOSPHATIDYLTRANSFERASE-RELATED"/>
    <property type="match status" value="1"/>
</dbReference>
<name>A0A1D2AA17_AUXPR</name>
<feature type="region of interest" description="Disordered" evidence="11">
    <location>
        <begin position="342"/>
        <end position="362"/>
    </location>
</feature>
<keyword evidence="8" id="KW-0594">Phospholipid biosynthesis</keyword>
<proteinExistence type="inferred from homology"/>
<dbReference type="Gene3D" id="1.20.120.1760">
    <property type="match status" value="1"/>
</dbReference>
<dbReference type="InterPro" id="IPR043130">
    <property type="entry name" value="CDP-OH_PTrfase_TM_dom"/>
</dbReference>
<evidence type="ECO:0000256" key="2">
    <source>
        <dbReference type="ARBA" id="ARBA00022516"/>
    </source>
</evidence>
<dbReference type="GO" id="GO:0005739">
    <property type="term" value="C:mitochondrion"/>
    <property type="evidence" value="ECO:0007669"/>
    <property type="project" value="TreeGrafter"/>
</dbReference>
<organism evidence="12">
    <name type="scientific">Auxenochlorella protothecoides</name>
    <name type="common">Green microalga</name>
    <name type="synonym">Chlorella protothecoides</name>
    <dbReference type="NCBI Taxonomy" id="3075"/>
    <lineage>
        <taxon>Eukaryota</taxon>
        <taxon>Viridiplantae</taxon>
        <taxon>Chlorophyta</taxon>
        <taxon>core chlorophytes</taxon>
        <taxon>Trebouxiophyceae</taxon>
        <taxon>Chlorellales</taxon>
        <taxon>Chlorellaceae</taxon>
        <taxon>Auxenochlorella</taxon>
    </lineage>
</organism>
<keyword evidence="2" id="KW-0444">Lipid biosynthesis</keyword>
<evidence type="ECO:0000256" key="7">
    <source>
        <dbReference type="ARBA" id="ARBA00023136"/>
    </source>
</evidence>
<feature type="region of interest" description="Disordered" evidence="11">
    <location>
        <begin position="69"/>
        <end position="93"/>
    </location>
</feature>
<keyword evidence="4" id="KW-0812">Transmembrane</keyword>
<dbReference type="InterPro" id="IPR000462">
    <property type="entry name" value="CDP-OH_P_trans"/>
</dbReference>
<dbReference type="EMBL" id="GDKF01002582">
    <property type="protein sequence ID" value="JAT76040.1"/>
    <property type="molecule type" value="Transcribed_RNA"/>
</dbReference>
<evidence type="ECO:0000256" key="4">
    <source>
        <dbReference type="ARBA" id="ARBA00022692"/>
    </source>
</evidence>
<dbReference type="PROSITE" id="PS00379">
    <property type="entry name" value="CDP_ALCOHOL_P_TRANSF"/>
    <property type="match status" value="1"/>
</dbReference>
<keyword evidence="6" id="KW-0443">Lipid metabolism</keyword>
<dbReference type="InterPro" id="IPR048254">
    <property type="entry name" value="CDP_ALCOHOL_P_TRANSF_CS"/>
</dbReference>
<evidence type="ECO:0000313" key="12">
    <source>
        <dbReference type="EMBL" id="JAT76040.1"/>
    </source>
</evidence>
<keyword evidence="3 10" id="KW-0808">Transferase</keyword>
<reference evidence="12" key="1">
    <citation type="submission" date="2015-08" db="EMBL/GenBank/DDBJ databases">
        <authorList>
            <person name="Babu N.S."/>
            <person name="Beckwith C.J."/>
            <person name="Beseler K.G."/>
            <person name="Brison A."/>
            <person name="Carone J.V."/>
            <person name="Caskin T.P."/>
            <person name="Diamond M."/>
            <person name="Durham M.E."/>
            <person name="Foxe J.M."/>
            <person name="Go M."/>
            <person name="Henderson B.A."/>
            <person name="Jones I.B."/>
            <person name="McGettigan J.A."/>
            <person name="Micheletti S.J."/>
            <person name="Nasrallah M.E."/>
            <person name="Ortiz D."/>
            <person name="Piller C.R."/>
            <person name="Privatt S.R."/>
            <person name="Schneider S.L."/>
            <person name="Sharp S."/>
            <person name="Smith T.C."/>
            <person name="Stanton J.D."/>
            <person name="Ullery H.E."/>
            <person name="Wilson R.J."/>
            <person name="Serrano M.G."/>
            <person name="Buck G."/>
            <person name="Lee V."/>
            <person name="Wang Y."/>
            <person name="Carvalho R."/>
            <person name="Voegtly L."/>
            <person name="Shi R."/>
            <person name="Duckworth R."/>
            <person name="Johnson A."/>
            <person name="Loviza R."/>
            <person name="Walstead R."/>
            <person name="Shah Z."/>
            <person name="Kiflezghi M."/>
            <person name="Wade K."/>
            <person name="Ball S.L."/>
            <person name="Bradley K.W."/>
            <person name="Asai D.J."/>
            <person name="Bowman C.A."/>
            <person name="Russell D.A."/>
            <person name="Pope W.H."/>
            <person name="Jacobs-Sera D."/>
            <person name="Hendrix R.W."/>
            <person name="Hatfull G.F."/>
        </authorList>
    </citation>
    <scope>NUCLEOTIDE SEQUENCE</scope>
</reference>